<sequence>MKEKIIKVALERFMQHGIRNMTIMKLVEPLGISTKTVYKYFRSKEELLEECLQLLYTGYFNEFNLIMGNPANPIAKLLTLFRTTLEKDFGMNRDFFHDLNYYYPELQNAAINRVSERYGSVLVQLIKNGVNEGYFNKHLDPQLALKGIGILYTSITRGEEYRDYKESPYPLFSNLVEVYIRGMCTLKGITEIENNPYHQN</sequence>
<proteinExistence type="predicted"/>
<evidence type="ECO:0000256" key="1">
    <source>
        <dbReference type="ARBA" id="ARBA00023125"/>
    </source>
</evidence>
<feature type="DNA-binding region" description="H-T-H motif" evidence="2">
    <location>
        <begin position="22"/>
        <end position="41"/>
    </location>
</feature>
<protein>
    <submittedName>
        <fullName evidence="4">TetR family transcriptional regulator</fullName>
    </submittedName>
</protein>
<dbReference type="Proteomes" id="UP000317010">
    <property type="component" value="Unassembled WGS sequence"/>
</dbReference>
<keyword evidence="1 2" id="KW-0238">DNA-binding</keyword>
<dbReference type="SUPFAM" id="SSF46689">
    <property type="entry name" value="Homeodomain-like"/>
    <property type="match status" value="1"/>
</dbReference>
<dbReference type="SUPFAM" id="SSF48498">
    <property type="entry name" value="Tetracyclin repressor-like, C-terminal domain"/>
    <property type="match status" value="1"/>
</dbReference>
<dbReference type="GO" id="GO:0003677">
    <property type="term" value="F:DNA binding"/>
    <property type="evidence" value="ECO:0007669"/>
    <property type="project" value="UniProtKB-UniRule"/>
</dbReference>
<dbReference type="EMBL" id="VLLI01000014">
    <property type="protein sequence ID" value="TWI95848.1"/>
    <property type="molecule type" value="Genomic_DNA"/>
</dbReference>
<dbReference type="Pfam" id="PF00440">
    <property type="entry name" value="TetR_N"/>
    <property type="match status" value="1"/>
</dbReference>
<comment type="caution">
    <text evidence="4">The sequence shown here is derived from an EMBL/GenBank/DDBJ whole genome shotgun (WGS) entry which is preliminary data.</text>
</comment>
<reference evidence="4 5" key="1">
    <citation type="submission" date="2019-07" db="EMBL/GenBank/DDBJ databases">
        <title>Genomic Encyclopedia of Archaeal and Bacterial Type Strains, Phase II (KMG-II): from individual species to whole genera.</title>
        <authorList>
            <person name="Goeker M."/>
        </authorList>
    </citation>
    <scope>NUCLEOTIDE SEQUENCE [LARGE SCALE GENOMIC DNA]</scope>
    <source>
        <strain evidence="4 5">ATCC BAA-1854</strain>
    </source>
</reference>
<dbReference type="RefSeq" id="WP_144915540.1">
    <property type="nucleotide sequence ID" value="NZ_VLLI01000014.1"/>
</dbReference>
<dbReference type="PANTHER" id="PTHR43479">
    <property type="entry name" value="ACREF/ENVCD OPERON REPRESSOR-RELATED"/>
    <property type="match status" value="1"/>
</dbReference>
<dbReference type="Gene3D" id="1.10.10.60">
    <property type="entry name" value="Homeodomain-like"/>
    <property type="match status" value="1"/>
</dbReference>
<keyword evidence="5" id="KW-1185">Reference proteome</keyword>
<dbReference type="OrthoDB" id="881297at2"/>
<accession>A0A562TRJ4</accession>
<dbReference type="InterPro" id="IPR001647">
    <property type="entry name" value="HTH_TetR"/>
</dbReference>
<evidence type="ECO:0000259" key="3">
    <source>
        <dbReference type="PROSITE" id="PS50977"/>
    </source>
</evidence>
<dbReference type="Gene3D" id="1.10.357.10">
    <property type="entry name" value="Tetracycline Repressor, domain 2"/>
    <property type="match status" value="1"/>
</dbReference>
<dbReference type="InterPro" id="IPR036271">
    <property type="entry name" value="Tet_transcr_reg_TetR-rel_C_sf"/>
</dbReference>
<organism evidence="4 5">
    <name type="scientific">Mucilaginibacter frigoritolerans</name>
    <dbReference type="NCBI Taxonomy" id="652788"/>
    <lineage>
        <taxon>Bacteria</taxon>
        <taxon>Pseudomonadati</taxon>
        <taxon>Bacteroidota</taxon>
        <taxon>Sphingobacteriia</taxon>
        <taxon>Sphingobacteriales</taxon>
        <taxon>Sphingobacteriaceae</taxon>
        <taxon>Mucilaginibacter</taxon>
    </lineage>
</organism>
<dbReference type="InterPro" id="IPR009057">
    <property type="entry name" value="Homeodomain-like_sf"/>
</dbReference>
<dbReference type="PROSITE" id="PS50977">
    <property type="entry name" value="HTH_TETR_2"/>
    <property type="match status" value="1"/>
</dbReference>
<name>A0A562TRJ4_9SPHI</name>
<dbReference type="AlphaFoldDB" id="A0A562TRJ4"/>
<feature type="domain" description="HTH tetR-type" evidence="3">
    <location>
        <begin position="1"/>
        <end position="59"/>
    </location>
</feature>
<evidence type="ECO:0000313" key="5">
    <source>
        <dbReference type="Proteomes" id="UP000317010"/>
    </source>
</evidence>
<evidence type="ECO:0000313" key="4">
    <source>
        <dbReference type="EMBL" id="TWI95848.1"/>
    </source>
</evidence>
<dbReference type="InterPro" id="IPR050624">
    <property type="entry name" value="HTH-type_Tx_Regulator"/>
</dbReference>
<dbReference type="PANTHER" id="PTHR43479:SF11">
    <property type="entry name" value="ACREF_ENVCD OPERON REPRESSOR-RELATED"/>
    <property type="match status" value="1"/>
</dbReference>
<gene>
    <name evidence="4" type="ORF">JN11_04123</name>
</gene>
<evidence type="ECO:0000256" key="2">
    <source>
        <dbReference type="PROSITE-ProRule" id="PRU00335"/>
    </source>
</evidence>
<dbReference type="PRINTS" id="PR00455">
    <property type="entry name" value="HTHTETR"/>
</dbReference>